<protein>
    <submittedName>
        <fullName evidence="1">Uncharacterized protein</fullName>
    </submittedName>
</protein>
<comment type="caution">
    <text evidence="1">The sequence shown here is derived from an EMBL/GenBank/DDBJ whole genome shotgun (WGS) entry which is preliminary data.</text>
</comment>
<evidence type="ECO:0000313" key="1">
    <source>
        <dbReference type="EMBL" id="KAJ7559977.1"/>
    </source>
</evidence>
<proteinExistence type="predicted"/>
<evidence type="ECO:0000313" key="2">
    <source>
        <dbReference type="Proteomes" id="UP001162992"/>
    </source>
</evidence>
<gene>
    <name evidence="1" type="ORF">O6H91_04G109300</name>
</gene>
<reference evidence="2" key="1">
    <citation type="journal article" date="2024" name="Proc. Natl. Acad. Sci. U.S.A.">
        <title>Extraordinary preservation of gene collinearity over three hundred million years revealed in homosporous lycophytes.</title>
        <authorList>
            <person name="Li C."/>
            <person name="Wickell D."/>
            <person name="Kuo L.Y."/>
            <person name="Chen X."/>
            <person name="Nie B."/>
            <person name="Liao X."/>
            <person name="Peng D."/>
            <person name="Ji J."/>
            <person name="Jenkins J."/>
            <person name="Williams M."/>
            <person name="Shu S."/>
            <person name="Plott C."/>
            <person name="Barry K."/>
            <person name="Rajasekar S."/>
            <person name="Grimwood J."/>
            <person name="Han X."/>
            <person name="Sun S."/>
            <person name="Hou Z."/>
            <person name="He W."/>
            <person name="Dai G."/>
            <person name="Sun C."/>
            <person name="Schmutz J."/>
            <person name="Leebens-Mack J.H."/>
            <person name="Li F.W."/>
            <person name="Wang L."/>
        </authorList>
    </citation>
    <scope>NUCLEOTIDE SEQUENCE [LARGE SCALE GENOMIC DNA]</scope>
    <source>
        <strain evidence="2">cv. PW_Plant_1</strain>
    </source>
</reference>
<name>A0ACC2E0I1_DIPCM</name>
<organism evidence="1 2">
    <name type="scientific">Diphasiastrum complanatum</name>
    <name type="common">Issler's clubmoss</name>
    <name type="synonym">Lycopodium complanatum</name>
    <dbReference type="NCBI Taxonomy" id="34168"/>
    <lineage>
        <taxon>Eukaryota</taxon>
        <taxon>Viridiplantae</taxon>
        <taxon>Streptophyta</taxon>
        <taxon>Embryophyta</taxon>
        <taxon>Tracheophyta</taxon>
        <taxon>Lycopodiopsida</taxon>
        <taxon>Lycopodiales</taxon>
        <taxon>Lycopodiaceae</taxon>
        <taxon>Lycopodioideae</taxon>
        <taxon>Diphasiastrum</taxon>
    </lineage>
</organism>
<accession>A0ACC2E0I1</accession>
<dbReference type="EMBL" id="CM055095">
    <property type="protein sequence ID" value="KAJ7559977.1"/>
    <property type="molecule type" value="Genomic_DNA"/>
</dbReference>
<sequence>MKASVKIRDGKHPLVRAKLPLNLVGIPALSKVSMGSSQELGLHLGTLFEVGPSCRFSYRPNDLQSPFCFTLKTGFGLWGSPDKAAVVMTAEFNLSSKGNPSFLLRFKPRAGDFSLHKEARSEAILGLDDGKKAFEYVGHDQNSVLTNSAHKERGNSILIVKENSFAGDGMESGEARVRVMDRAKTFDPESEIVFGSTYNLKIEGKVRDKQGVKGRKELSKEHGSDKGSDDGCVIVGVPEDSPQLEQSQGDQEHNAFYSQKQGLSSSLRGWSLMAHSSLPIGKQAVATIRWRLGIPGNLCESFTKFPQSFSLLGLPLLVMDKVSLESVLPLRKRGWSPSGSQTHGLLQQSEEIEELGRVAAMCGLMRRQMHLVHAENEVLKKTMEDMRAEMEYSGNFTRRLHSDTINDLLKQEENLLRAQKLDESQSKHKGYARTAANERKVFETRARSDLGKQDPLPDIKRETPASKKAADDKTIAGSSQASSSKLSEELKKALESATGA</sequence>
<dbReference type="Proteomes" id="UP001162992">
    <property type="component" value="Chromosome 4"/>
</dbReference>
<keyword evidence="2" id="KW-1185">Reference proteome</keyword>